<keyword evidence="4" id="KW-1185">Reference proteome</keyword>
<reference evidence="3 4" key="1">
    <citation type="submission" date="2020-01" db="EMBL/GenBank/DDBJ databases">
        <title>Polyphasic characterisation and genomic insights into a novel alkali tolerant bacterium VR-M41.</title>
        <authorList>
            <person name="Vemuluri V.R."/>
        </authorList>
    </citation>
    <scope>NUCLEOTIDE SEQUENCE [LARGE SCALE GENOMIC DNA]</scope>
    <source>
        <strain evidence="3 4">VR-M41</strain>
    </source>
</reference>
<organism evidence="3 4">
    <name type="scientific">Saccharibacillus alkalitolerans</name>
    <dbReference type="NCBI Taxonomy" id="2705290"/>
    <lineage>
        <taxon>Bacteria</taxon>
        <taxon>Bacillati</taxon>
        <taxon>Bacillota</taxon>
        <taxon>Bacilli</taxon>
        <taxon>Bacillales</taxon>
        <taxon>Paenibacillaceae</taxon>
        <taxon>Saccharibacillus</taxon>
    </lineage>
</organism>
<evidence type="ECO:0000313" key="4">
    <source>
        <dbReference type="Proteomes" id="UP000800303"/>
    </source>
</evidence>
<dbReference type="InterPro" id="IPR010905">
    <property type="entry name" value="Glyco_hydro_88"/>
</dbReference>
<dbReference type="RefSeq" id="WP_166271715.1">
    <property type="nucleotide sequence ID" value="NZ_JAAFGS010000001.1"/>
</dbReference>
<evidence type="ECO:0000256" key="1">
    <source>
        <dbReference type="ARBA" id="ARBA00022801"/>
    </source>
</evidence>
<dbReference type="PANTHER" id="PTHR36845">
    <property type="entry name" value="HYDROLASE, PUTATIVE (AFU_ORTHOLOGUE AFUA_7G05090)-RELATED"/>
    <property type="match status" value="1"/>
</dbReference>
<comment type="similarity">
    <text evidence="2">Belongs to the glycosyl hydrolase 88 family.</text>
</comment>
<evidence type="ECO:0000256" key="2">
    <source>
        <dbReference type="ARBA" id="ARBA00038358"/>
    </source>
</evidence>
<comment type="caution">
    <text evidence="3">The sequence shown here is derived from an EMBL/GenBank/DDBJ whole genome shotgun (WGS) entry which is preliminary data.</text>
</comment>
<gene>
    <name evidence="3" type="ORF">GYN08_01180</name>
</gene>
<proteinExistence type="inferred from homology"/>
<dbReference type="InterPro" id="IPR052369">
    <property type="entry name" value="UG_Glycosaminoglycan_Hydrolase"/>
</dbReference>
<dbReference type="Gene3D" id="1.50.10.10">
    <property type="match status" value="1"/>
</dbReference>
<dbReference type="InterPro" id="IPR008928">
    <property type="entry name" value="6-hairpin_glycosidase_sf"/>
</dbReference>
<sequence>MTNVQKRTNTEIKGADQEWLEQVWNNMQAKMSTECARVGENIPYIPVNGRYEDHGAKNISWWTNGFWGGMLWQMYHATGEDAYRAAAEKVEVRLDAALHGFDGLDHDVGFLWLHTSVANYRLTGSTDSRRRGLHAATVLAGRYNPAGRYLRAWNGAPDSNLAGWMIIDCLMNIPILHWASEETGDPRFRDIAISHADTALRTALRPDGSSNHIVIFDPNDGRVLETPGGQGFESGSSWSRGQAWALYGMALSHRHTEKQEYLDAAKRIAHYFIANSAVTGWIPLVDFRSPAEPVTYDTTAALCAVCGLLEIAEAVGEHERRLYAEAALNILQAVERKFANWNPDEDGMIGGGTVAYHDGEQEVPIIYGDYFFVEAVLRFRKREVHLW</sequence>
<evidence type="ECO:0000313" key="3">
    <source>
        <dbReference type="EMBL" id="NGZ73909.1"/>
    </source>
</evidence>
<name>A0ABX0F1U9_9BACL</name>
<dbReference type="InterPro" id="IPR012341">
    <property type="entry name" value="6hp_glycosidase-like_sf"/>
</dbReference>
<dbReference type="SUPFAM" id="SSF48208">
    <property type="entry name" value="Six-hairpin glycosidases"/>
    <property type="match status" value="1"/>
</dbReference>
<dbReference type="Pfam" id="PF07470">
    <property type="entry name" value="Glyco_hydro_88"/>
    <property type="match status" value="1"/>
</dbReference>
<accession>A0ABX0F1U9</accession>
<dbReference type="Proteomes" id="UP000800303">
    <property type="component" value="Unassembled WGS sequence"/>
</dbReference>
<protein>
    <submittedName>
        <fullName evidence="3">Glycosyl hydrolase family 88</fullName>
    </submittedName>
</protein>
<dbReference type="EMBL" id="JAAFGS010000001">
    <property type="protein sequence ID" value="NGZ73909.1"/>
    <property type="molecule type" value="Genomic_DNA"/>
</dbReference>
<keyword evidence="1 3" id="KW-0378">Hydrolase</keyword>
<dbReference type="PANTHER" id="PTHR36845:SF1">
    <property type="entry name" value="HYDROLASE, PUTATIVE (AFU_ORTHOLOGUE AFUA_7G05090)-RELATED"/>
    <property type="match status" value="1"/>
</dbReference>
<dbReference type="GO" id="GO:0016787">
    <property type="term" value="F:hydrolase activity"/>
    <property type="evidence" value="ECO:0007669"/>
    <property type="project" value="UniProtKB-KW"/>
</dbReference>